<dbReference type="EMBL" id="JAJA02000001">
    <property type="protein sequence ID" value="KWS05663.1"/>
    <property type="molecule type" value="Genomic_DNA"/>
</dbReference>
<reference evidence="2 3" key="1">
    <citation type="journal article" date="2014" name="Genome Announc.">
        <title>Draft Genome Sequence of Lysobacter capsici AZ78, a Bacterium Antagonistic to Plant-Pathogenic Oomycetes.</title>
        <authorList>
            <person name="Puopolo G."/>
            <person name="Sonego P."/>
            <person name="Engelen K."/>
            <person name="Pertot I."/>
        </authorList>
    </citation>
    <scope>NUCLEOTIDE SEQUENCE [LARGE SCALE GENOMIC DNA]</scope>
    <source>
        <strain evidence="2 3">AZ78</strain>
    </source>
</reference>
<dbReference type="SUPFAM" id="SSF47473">
    <property type="entry name" value="EF-hand"/>
    <property type="match status" value="1"/>
</dbReference>
<protein>
    <recommendedName>
        <fullName evidence="4">EF-hand domain-containing protein</fullName>
    </recommendedName>
</protein>
<feature type="chain" id="PRO_5007163697" description="EF-hand domain-containing protein" evidence="1">
    <location>
        <begin position="28"/>
        <end position="95"/>
    </location>
</feature>
<dbReference type="Proteomes" id="UP000023435">
    <property type="component" value="Unassembled WGS sequence"/>
</dbReference>
<dbReference type="InterPro" id="IPR011992">
    <property type="entry name" value="EF-hand-dom_pair"/>
</dbReference>
<organism evidence="2 3">
    <name type="scientific">Lysobacter capsici AZ78</name>
    <dbReference type="NCBI Taxonomy" id="1444315"/>
    <lineage>
        <taxon>Bacteria</taxon>
        <taxon>Pseudomonadati</taxon>
        <taxon>Pseudomonadota</taxon>
        <taxon>Gammaproteobacteria</taxon>
        <taxon>Lysobacterales</taxon>
        <taxon>Lysobacteraceae</taxon>
        <taxon>Lysobacter</taxon>
    </lineage>
</organism>
<dbReference type="RefSeq" id="WP_036105599.1">
    <property type="nucleotide sequence ID" value="NZ_JAJA02000001.1"/>
</dbReference>
<dbReference type="PROSITE" id="PS00018">
    <property type="entry name" value="EF_HAND_1"/>
    <property type="match status" value="1"/>
</dbReference>
<gene>
    <name evidence="2" type="ORF">AZ78_3215</name>
</gene>
<name>A0A120AH58_9GAMM</name>
<feature type="signal peptide" evidence="1">
    <location>
        <begin position="1"/>
        <end position="27"/>
    </location>
</feature>
<dbReference type="OrthoDB" id="6043253at2"/>
<dbReference type="InterPro" id="IPR018247">
    <property type="entry name" value="EF_Hand_1_Ca_BS"/>
</dbReference>
<proteinExistence type="predicted"/>
<evidence type="ECO:0000313" key="2">
    <source>
        <dbReference type="EMBL" id="KWS05663.1"/>
    </source>
</evidence>
<evidence type="ECO:0008006" key="4">
    <source>
        <dbReference type="Google" id="ProtNLM"/>
    </source>
</evidence>
<dbReference type="AlphaFoldDB" id="A0A120AH58"/>
<keyword evidence="1" id="KW-0732">Signal</keyword>
<sequence length="95" mass="9779">MTVSFARGLTIALIAVAGLQAGTDAQAAVAKTTEAAKPSYDSLDSNKDGVVTLPEVVVKAPDLAARIRHCDLDHNSALSRAEYAACKPAAAEKAK</sequence>
<accession>A0A120AH58</accession>
<evidence type="ECO:0000256" key="1">
    <source>
        <dbReference type="SAM" id="SignalP"/>
    </source>
</evidence>
<comment type="caution">
    <text evidence="2">The sequence shown here is derived from an EMBL/GenBank/DDBJ whole genome shotgun (WGS) entry which is preliminary data.</text>
</comment>
<keyword evidence="3" id="KW-1185">Reference proteome</keyword>
<evidence type="ECO:0000313" key="3">
    <source>
        <dbReference type="Proteomes" id="UP000023435"/>
    </source>
</evidence>
<dbReference type="Gene3D" id="1.10.238.10">
    <property type="entry name" value="EF-hand"/>
    <property type="match status" value="1"/>
</dbReference>